<organism evidence="1 2">
    <name type="scientific">Candidatus Sungiibacteriota bacterium</name>
    <dbReference type="NCBI Taxonomy" id="2750080"/>
    <lineage>
        <taxon>Bacteria</taxon>
        <taxon>Candidatus Sungiibacteriota</taxon>
    </lineage>
</organism>
<sequence>MRMLFYFLIIAVGGYTVAHYVPSETKDKMLASLGVENFFRNTLPTYLRHKLSIPENPVAKREKLLTELSQNITGIERELAIVVPPRTDGTSSLPKLPPAAEIIERIERSREFLANSESTLQELEKINPSAGLVQKTGERILEKVLPPPALVCSTSTDAQ</sequence>
<proteinExistence type="predicted"/>
<dbReference type="Proteomes" id="UP000756703">
    <property type="component" value="Unassembled WGS sequence"/>
</dbReference>
<accession>A0A932YX27</accession>
<comment type="caution">
    <text evidence="1">The sequence shown here is derived from an EMBL/GenBank/DDBJ whole genome shotgun (WGS) entry which is preliminary data.</text>
</comment>
<protein>
    <submittedName>
        <fullName evidence="1">Uncharacterized protein</fullName>
    </submittedName>
</protein>
<dbReference type="EMBL" id="JACQMI010000005">
    <property type="protein sequence ID" value="MBI4132645.1"/>
    <property type="molecule type" value="Genomic_DNA"/>
</dbReference>
<dbReference type="AlphaFoldDB" id="A0A932YX27"/>
<evidence type="ECO:0000313" key="2">
    <source>
        <dbReference type="Proteomes" id="UP000756703"/>
    </source>
</evidence>
<reference evidence="1" key="1">
    <citation type="submission" date="2020-07" db="EMBL/GenBank/DDBJ databases">
        <title>Huge and variable diversity of episymbiotic CPR bacteria and DPANN archaea in groundwater ecosystems.</title>
        <authorList>
            <person name="He C.Y."/>
            <person name="Keren R."/>
            <person name="Whittaker M."/>
            <person name="Farag I.F."/>
            <person name="Doudna J."/>
            <person name="Cate J.H.D."/>
            <person name="Banfield J.F."/>
        </authorList>
    </citation>
    <scope>NUCLEOTIDE SEQUENCE</scope>
    <source>
        <strain evidence="1">NC_groundwater_1225_Ag_S-0.1um_56_177</strain>
    </source>
</reference>
<name>A0A932YX27_9BACT</name>
<evidence type="ECO:0000313" key="1">
    <source>
        <dbReference type="EMBL" id="MBI4132645.1"/>
    </source>
</evidence>
<gene>
    <name evidence="1" type="ORF">HY473_00900</name>
</gene>